<keyword evidence="3" id="KW-0804">Transcription</keyword>
<feature type="domain" description="HTH araC/xylS-type" evidence="4">
    <location>
        <begin position="194"/>
        <end position="292"/>
    </location>
</feature>
<dbReference type="RefSeq" id="WP_345553397.1">
    <property type="nucleotide sequence ID" value="NZ_BAAAZA010000032.1"/>
</dbReference>
<dbReference type="PANTHER" id="PTHR46796:SF6">
    <property type="entry name" value="ARAC SUBFAMILY"/>
    <property type="match status" value="1"/>
</dbReference>
<evidence type="ECO:0000256" key="3">
    <source>
        <dbReference type="ARBA" id="ARBA00023163"/>
    </source>
</evidence>
<dbReference type="SUPFAM" id="SSF46689">
    <property type="entry name" value="Homeodomain-like"/>
    <property type="match status" value="2"/>
</dbReference>
<dbReference type="Gene3D" id="1.10.10.60">
    <property type="entry name" value="Homeodomain-like"/>
    <property type="match status" value="2"/>
</dbReference>
<evidence type="ECO:0000256" key="1">
    <source>
        <dbReference type="ARBA" id="ARBA00023015"/>
    </source>
</evidence>
<organism evidence="5 6">
    <name type="scientific">Streptomyces lannensis</name>
    <dbReference type="NCBI Taxonomy" id="766498"/>
    <lineage>
        <taxon>Bacteria</taxon>
        <taxon>Bacillati</taxon>
        <taxon>Actinomycetota</taxon>
        <taxon>Actinomycetes</taxon>
        <taxon>Kitasatosporales</taxon>
        <taxon>Streptomycetaceae</taxon>
        <taxon>Streptomyces</taxon>
    </lineage>
</organism>
<evidence type="ECO:0000259" key="4">
    <source>
        <dbReference type="PROSITE" id="PS01124"/>
    </source>
</evidence>
<comment type="caution">
    <text evidence="5">The sequence shown here is derived from an EMBL/GenBank/DDBJ whole genome shotgun (WGS) entry which is preliminary data.</text>
</comment>
<dbReference type="Proteomes" id="UP001501563">
    <property type="component" value="Unassembled WGS sequence"/>
</dbReference>
<keyword evidence="1" id="KW-0805">Transcription regulation</keyword>
<gene>
    <name evidence="5" type="ORF">GCM10022207_72820</name>
</gene>
<evidence type="ECO:0000256" key="2">
    <source>
        <dbReference type="ARBA" id="ARBA00023125"/>
    </source>
</evidence>
<sequence length="295" mass="32490">MFDSPDFDLAPYDDVDTAQYVRRSYCSWNDSDWSSLLVQCFAHARQVEYLHLPGTSDLHLVLCTAGQADMQVSSEGTSSKRRWTAGRLELMVPGRSTVRSYAATSALSTVQVHIPGAVIERTAAQLGGRQPDFEAISAGLGMGDPMLEHLVQSLPAHREAGDLYAESAAAFLAVHLLSRGRDPRVPGGEHSAVRKAAAIMQDRLAEPLTLADIAAEVHLSVYHFVRVFRNSTGETPHRYLTRLRIELAQRLLSETTLTIEQIAERCGFAGPGPLSSAFLRHVGVRPSVYRKHRKM</sequence>
<accession>A0ABP7L372</accession>
<name>A0ABP7L372_9ACTN</name>
<dbReference type="SMART" id="SM00342">
    <property type="entry name" value="HTH_ARAC"/>
    <property type="match status" value="1"/>
</dbReference>
<dbReference type="PROSITE" id="PS01124">
    <property type="entry name" value="HTH_ARAC_FAMILY_2"/>
    <property type="match status" value="1"/>
</dbReference>
<keyword evidence="2" id="KW-0238">DNA-binding</keyword>
<reference evidence="6" key="1">
    <citation type="journal article" date="2019" name="Int. J. Syst. Evol. Microbiol.">
        <title>The Global Catalogue of Microorganisms (GCM) 10K type strain sequencing project: providing services to taxonomists for standard genome sequencing and annotation.</title>
        <authorList>
            <consortium name="The Broad Institute Genomics Platform"/>
            <consortium name="The Broad Institute Genome Sequencing Center for Infectious Disease"/>
            <person name="Wu L."/>
            <person name="Ma J."/>
        </authorList>
    </citation>
    <scope>NUCLEOTIDE SEQUENCE [LARGE SCALE GENOMIC DNA]</scope>
    <source>
        <strain evidence="6">JCM 16578</strain>
    </source>
</reference>
<evidence type="ECO:0000313" key="5">
    <source>
        <dbReference type="EMBL" id="GAA3894188.1"/>
    </source>
</evidence>
<dbReference type="InterPro" id="IPR018060">
    <property type="entry name" value="HTH_AraC"/>
</dbReference>
<dbReference type="InterPro" id="IPR050204">
    <property type="entry name" value="AraC_XylS_family_regulators"/>
</dbReference>
<keyword evidence="6" id="KW-1185">Reference proteome</keyword>
<proteinExistence type="predicted"/>
<dbReference type="PANTHER" id="PTHR46796">
    <property type="entry name" value="HTH-TYPE TRANSCRIPTIONAL ACTIVATOR RHAS-RELATED"/>
    <property type="match status" value="1"/>
</dbReference>
<dbReference type="InterPro" id="IPR009057">
    <property type="entry name" value="Homeodomain-like_sf"/>
</dbReference>
<evidence type="ECO:0000313" key="6">
    <source>
        <dbReference type="Proteomes" id="UP001501563"/>
    </source>
</evidence>
<dbReference type="Pfam" id="PF12833">
    <property type="entry name" value="HTH_18"/>
    <property type="match status" value="1"/>
</dbReference>
<protein>
    <submittedName>
        <fullName evidence="5">AraC family transcriptional regulator</fullName>
    </submittedName>
</protein>
<dbReference type="EMBL" id="BAAAZA010000032">
    <property type="protein sequence ID" value="GAA3894188.1"/>
    <property type="molecule type" value="Genomic_DNA"/>
</dbReference>